<dbReference type="EMBL" id="PGCJ01001242">
    <property type="protein sequence ID" value="PLW07244.1"/>
    <property type="molecule type" value="Genomic_DNA"/>
</dbReference>
<evidence type="ECO:0000313" key="3">
    <source>
        <dbReference type="Proteomes" id="UP000235388"/>
    </source>
</evidence>
<sequence>MAEEFKKLILEKTGTTINIAANHIKCFCHKLALILNAGLAALSISEKGLVPSKDSTLGFFPGLEDIKEESEEVEAANSFEPEEPSQEELDTEEINESNSDKESEEEDYIFCGKAV</sequence>
<evidence type="ECO:0000313" key="2">
    <source>
        <dbReference type="EMBL" id="PLW07244.1"/>
    </source>
</evidence>
<organism evidence="2 3">
    <name type="scientific">Puccinia coronata f. sp. avenae</name>
    <dbReference type="NCBI Taxonomy" id="200324"/>
    <lineage>
        <taxon>Eukaryota</taxon>
        <taxon>Fungi</taxon>
        <taxon>Dikarya</taxon>
        <taxon>Basidiomycota</taxon>
        <taxon>Pucciniomycotina</taxon>
        <taxon>Pucciniomycetes</taxon>
        <taxon>Pucciniales</taxon>
        <taxon>Pucciniaceae</taxon>
        <taxon>Puccinia</taxon>
    </lineage>
</organism>
<reference evidence="2 3" key="1">
    <citation type="submission" date="2017-11" db="EMBL/GenBank/DDBJ databases">
        <title>De novo assembly and phasing of dikaryotic genomes from two isolates of Puccinia coronata f. sp. avenae, the causal agent of oat crown rust.</title>
        <authorList>
            <person name="Miller M.E."/>
            <person name="Zhang Y."/>
            <person name="Omidvar V."/>
            <person name="Sperschneider J."/>
            <person name="Schwessinger B."/>
            <person name="Raley C."/>
            <person name="Palmer J.M."/>
            <person name="Garnica D."/>
            <person name="Upadhyaya N."/>
            <person name="Rathjen J."/>
            <person name="Taylor J.M."/>
            <person name="Park R.F."/>
            <person name="Dodds P.N."/>
            <person name="Hirsch C.D."/>
            <person name="Kianian S.F."/>
            <person name="Figueroa M."/>
        </authorList>
    </citation>
    <scope>NUCLEOTIDE SEQUENCE [LARGE SCALE GENOMIC DNA]</scope>
    <source>
        <strain evidence="2">12NC29</strain>
    </source>
</reference>
<name>A0A2N5S1Z8_9BASI</name>
<comment type="caution">
    <text evidence="2">The sequence shown here is derived from an EMBL/GenBank/DDBJ whole genome shotgun (WGS) entry which is preliminary data.</text>
</comment>
<gene>
    <name evidence="2" type="ORF">PCANC_28161</name>
</gene>
<feature type="compositionally biased region" description="Acidic residues" evidence="1">
    <location>
        <begin position="70"/>
        <end position="95"/>
    </location>
</feature>
<dbReference type="AlphaFoldDB" id="A0A2N5S1Z8"/>
<dbReference type="Proteomes" id="UP000235388">
    <property type="component" value="Unassembled WGS sequence"/>
</dbReference>
<proteinExistence type="predicted"/>
<accession>A0A2N5S1Z8</accession>
<keyword evidence="3" id="KW-1185">Reference proteome</keyword>
<protein>
    <submittedName>
        <fullName evidence="2">Uncharacterized protein</fullName>
    </submittedName>
</protein>
<evidence type="ECO:0000256" key="1">
    <source>
        <dbReference type="SAM" id="MobiDB-lite"/>
    </source>
</evidence>
<feature type="region of interest" description="Disordered" evidence="1">
    <location>
        <begin position="70"/>
        <end position="115"/>
    </location>
</feature>